<dbReference type="Gene3D" id="3.80.10.10">
    <property type="entry name" value="Ribonuclease Inhibitor"/>
    <property type="match status" value="2"/>
</dbReference>
<dbReference type="InterPro" id="IPR036047">
    <property type="entry name" value="F-box-like_dom_sf"/>
</dbReference>
<feature type="domain" description="F-box" evidence="1">
    <location>
        <begin position="11"/>
        <end position="57"/>
    </location>
</feature>
<dbReference type="AlphaFoldDB" id="A0A2B4S4Y7"/>
<keyword evidence="3" id="KW-1185">Reference proteome</keyword>
<dbReference type="PANTHER" id="PTHR13318">
    <property type="entry name" value="PARTNER OF PAIRED, ISOFORM B-RELATED"/>
    <property type="match status" value="1"/>
</dbReference>
<dbReference type="OrthoDB" id="5959826at2759"/>
<proteinExistence type="predicted"/>
<dbReference type="Proteomes" id="UP000225706">
    <property type="component" value="Unassembled WGS sequence"/>
</dbReference>
<gene>
    <name evidence="2" type="ORF">AWC38_SpisGene11312</name>
</gene>
<dbReference type="SUPFAM" id="SSF52047">
    <property type="entry name" value="RNI-like"/>
    <property type="match status" value="1"/>
</dbReference>
<evidence type="ECO:0000313" key="3">
    <source>
        <dbReference type="Proteomes" id="UP000225706"/>
    </source>
</evidence>
<dbReference type="GO" id="GO:0019005">
    <property type="term" value="C:SCF ubiquitin ligase complex"/>
    <property type="evidence" value="ECO:0007669"/>
    <property type="project" value="TreeGrafter"/>
</dbReference>
<name>A0A2B4S4Y7_STYPI</name>
<comment type="caution">
    <text evidence="2">The sequence shown here is derived from an EMBL/GenBank/DDBJ whole genome shotgun (WGS) entry which is preliminary data.</text>
</comment>
<evidence type="ECO:0000259" key="1">
    <source>
        <dbReference type="PROSITE" id="PS50181"/>
    </source>
</evidence>
<dbReference type="SUPFAM" id="SSF81383">
    <property type="entry name" value="F-box domain"/>
    <property type="match status" value="1"/>
</dbReference>
<reference evidence="3" key="1">
    <citation type="journal article" date="2017" name="bioRxiv">
        <title>Comparative analysis of the genomes of Stylophora pistillata and Acropora digitifera provides evidence for extensive differences between species of corals.</title>
        <authorList>
            <person name="Voolstra C.R."/>
            <person name="Li Y."/>
            <person name="Liew Y.J."/>
            <person name="Baumgarten S."/>
            <person name="Zoccola D."/>
            <person name="Flot J.-F."/>
            <person name="Tambutte S."/>
            <person name="Allemand D."/>
            <person name="Aranda M."/>
        </authorList>
    </citation>
    <scope>NUCLEOTIDE SEQUENCE [LARGE SCALE GENOMIC DNA]</scope>
</reference>
<dbReference type="PROSITE" id="PS50181">
    <property type="entry name" value="FBOX"/>
    <property type="match status" value="1"/>
</dbReference>
<evidence type="ECO:0000313" key="2">
    <source>
        <dbReference type="EMBL" id="PFX24113.1"/>
    </source>
</evidence>
<dbReference type="InterPro" id="IPR032675">
    <property type="entry name" value="LRR_dom_sf"/>
</dbReference>
<dbReference type="GO" id="GO:0031146">
    <property type="term" value="P:SCF-dependent proteasomal ubiquitin-dependent protein catabolic process"/>
    <property type="evidence" value="ECO:0007669"/>
    <property type="project" value="TreeGrafter"/>
</dbReference>
<accession>A0A2B4S4Y7</accession>
<dbReference type="EMBL" id="LSMT01000186">
    <property type="protein sequence ID" value="PFX24113.1"/>
    <property type="molecule type" value="Genomic_DNA"/>
</dbReference>
<dbReference type="InterPro" id="IPR001810">
    <property type="entry name" value="F-box_dom"/>
</dbReference>
<organism evidence="2 3">
    <name type="scientific">Stylophora pistillata</name>
    <name type="common">Smooth cauliflower coral</name>
    <dbReference type="NCBI Taxonomy" id="50429"/>
    <lineage>
        <taxon>Eukaryota</taxon>
        <taxon>Metazoa</taxon>
        <taxon>Cnidaria</taxon>
        <taxon>Anthozoa</taxon>
        <taxon>Hexacorallia</taxon>
        <taxon>Scleractinia</taxon>
        <taxon>Astrocoeniina</taxon>
        <taxon>Pocilloporidae</taxon>
        <taxon>Stylophora</taxon>
    </lineage>
</organism>
<protein>
    <recommendedName>
        <fullName evidence="1">F-box domain-containing protein</fullName>
    </recommendedName>
</protein>
<sequence length="460" mass="52373">MNSLVRSQNFCFPLSSLPDDVVYCLGQYLSPREMEIMAQLNRHFREFFNSPHLWKDVKLKIRLRGKQIASDAIEILKVRGIRSLEISFLNAPFLNPPEIIQPFLCPRLEELSFPLTSQRSLEALYKAASEGKLKPRKLAFGRVDVYGKLKPTFEEVFKSLPSVEEVSFDSVDLNDITCTNPLAFDVQKALCSNGKLTSISLQCQGAIELSWLKALISSNPHLQRLCLRFQRLADEGELHKVKQGAFSSLETLGLHVGGECYRNKGITCRRLPVPTPVTNLILDWAFPNNKVPNRNLTCLDVTSRPRIPIMFTQLHKFPALKKLNLTGAVMPDEHSLQDFPNFQSLEWLELNSCQLGIRAELHFLSQKVGRTLCYLGLGKIPSITNNDLRDLAVMFPVLRTLDLTECSKITDALLVEWYIKQKRSEWPKLRKLILKGCEEITVDVVNSVRLKTRNQLLVDL</sequence>